<evidence type="ECO:0000313" key="2">
    <source>
        <dbReference type="EMBL" id="SHE47630.1"/>
    </source>
</evidence>
<dbReference type="GO" id="GO:0005524">
    <property type="term" value="F:ATP binding"/>
    <property type="evidence" value="ECO:0007669"/>
    <property type="project" value="InterPro"/>
</dbReference>
<dbReference type="Gene3D" id="3.10.590.10">
    <property type="entry name" value="ph1033 like domains"/>
    <property type="match status" value="1"/>
</dbReference>
<protein>
    <submittedName>
        <fullName evidence="2">EVE domain-containing protein</fullName>
    </submittedName>
</protein>
<gene>
    <name evidence="2" type="ORF">SAMN02745158_00574</name>
</gene>
<dbReference type="Pfam" id="PF07728">
    <property type="entry name" value="AAA_5"/>
    <property type="match status" value="1"/>
</dbReference>
<keyword evidence="3" id="KW-1185">Reference proteome</keyword>
<dbReference type="InterPro" id="IPR015947">
    <property type="entry name" value="PUA-like_sf"/>
</dbReference>
<evidence type="ECO:0000259" key="1">
    <source>
        <dbReference type="Pfam" id="PF07728"/>
    </source>
</evidence>
<dbReference type="InterPro" id="IPR011704">
    <property type="entry name" value="ATPase_dyneun-rel_AAA"/>
</dbReference>
<sequence length="945" mass="108955">MFNKILLKKALAGYKKEFVQKQWPEEKYKWEAVKCFQMNWDVNADDFAQMLRKALSQTGNLLASAKNFPARMITKFAELAPEEVRSMFIELFDESRDTYERVANFKEKSDFLLERDGNGAAQHYQHENAISVYMWLRYPDKYYIYKLGEISAAAELLESDYHFKRGAFAENIRNFLAFYDEICEELKQDSELKALLNSQLSGTCYSDPELHTLTIDVGFYISRHFGKQDSKPEADEWWPLDYTPALSADEWEALLEDDEVFTPSSLEIMKRMLAYGGKATCTQLSIKYGESKNFYNAGSSALAKRIVQKTGCPVMQREDENSRWWPVLYVGKNAKKDEEGSYVWKLREELAEALKRIDLSEVDLYANLSPAIWKISHGLDCITDEEAAAFLKKHVVVVHKDTAAKARSKTAQGESFMANMKKGDYFYLCRGNSIRLLGRIDSDEAELNPEKQNGWYQRSYTAIAESCDTKPYTGKQKWWTPNDNSTCIEVGDADKHLFEEVILKPYFDITVGQLLTNDTSGRHYWFLNANPKIWSISGMPVGGVQDYTLYNDNGNKRRIFQNFLDAKAGDMVIGYESTPVKQIVAIARVTAEQDGEKIYFEKIEGLSSPIDYAALKACQELERMEYFSMQQGSLFKLTKGEYEFILDMIRDENPAPVPADTLPKYSREKFLDQVYMTEKQYERLISVLGRKKNIILQGAPGVGKTYAAKRLAYAMMGEKDDDRIAFVQFHQNYSYEDFMMGYKPVDDGFELRYGIFYGFCKKAANHPDKDYYFIIDEINRGNMSKIFGELLMLIECGYRGTSVTLAYNGLSFSVPKRLHIIGLMNTADRSLAMIDYALRRRFSFFDMEPGFTSKGFIKYQKSLANDTFDALIEKIKMLNDEISADTSLGKGFCIGHSYFCNISECTDEWLKDIVDFDILPMLSEYWFDDKTTYQRWENILQGVFQ</sequence>
<dbReference type="GO" id="GO:0016887">
    <property type="term" value="F:ATP hydrolysis activity"/>
    <property type="evidence" value="ECO:0007669"/>
    <property type="project" value="InterPro"/>
</dbReference>
<dbReference type="CDD" id="cd00009">
    <property type="entry name" value="AAA"/>
    <property type="match status" value="1"/>
</dbReference>
<feature type="domain" description="ATPase dynein-related AAA" evidence="1">
    <location>
        <begin position="693"/>
        <end position="842"/>
    </location>
</feature>
<dbReference type="PANTHER" id="PTHR37291:SF1">
    <property type="entry name" value="TYPE IV METHYL-DIRECTED RESTRICTION ENZYME ECOKMCRB SUBUNIT"/>
    <property type="match status" value="1"/>
</dbReference>
<dbReference type="EMBL" id="FQVI01000002">
    <property type="protein sequence ID" value="SHE47630.1"/>
    <property type="molecule type" value="Genomic_DNA"/>
</dbReference>
<proteinExistence type="predicted"/>
<dbReference type="SUPFAM" id="SSF52540">
    <property type="entry name" value="P-loop containing nucleoside triphosphate hydrolases"/>
    <property type="match status" value="1"/>
</dbReference>
<accession>A0A1M4TT05</accession>
<name>A0A1M4TT05_9CLOT</name>
<dbReference type="STRING" id="1122155.SAMN02745158_00574"/>
<dbReference type="SUPFAM" id="SSF88697">
    <property type="entry name" value="PUA domain-like"/>
    <property type="match status" value="1"/>
</dbReference>
<evidence type="ECO:0000313" key="3">
    <source>
        <dbReference type="Proteomes" id="UP000184245"/>
    </source>
</evidence>
<dbReference type="InterPro" id="IPR027417">
    <property type="entry name" value="P-loop_NTPase"/>
</dbReference>
<reference evidence="2 3" key="1">
    <citation type="submission" date="2016-11" db="EMBL/GenBank/DDBJ databases">
        <authorList>
            <person name="Jaros S."/>
            <person name="Januszkiewicz K."/>
            <person name="Wedrychowicz H."/>
        </authorList>
    </citation>
    <scope>NUCLEOTIDE SEQUENCE [LARGE SCALE GENOMIC DNA]</scope>
    <source>
        <strain evidence="2 3">DSM 17459</strain>
    </source>
</reference>
<dbReference type="OrthoDB" id="9781481at2"/>
<dbReference type="Gene3D" id="3.40.50.300">
    <property type="entry name" value="P-loop containing nucleotide triphosphate hydrolases"/>
    <property type="match status" value="1"/>
</dbReference>
<dbReference type="PANTHER" id="PTHR37291">
    <property type="entry name" value="5-METHYLCYTOSINE-SPECIFIC RESTRICTION ENZYME B"/>
    <property type="match status" value="1"/>
</dbReference>
<dbReference type="RefSeq" id="WP_072848873.1">
    <property type="nucleotide sequence ID" value="NZ_FQVI01000002.1"/>
</dbReference>
<dbReference type="AlphaFoldDB" id="A0A1M4TT05"/>
<dbReference type="Proteomes" id="UP000184245">
    <property type="component" value="Unassembled WGS sequence"/>
</dbReference>
<dbReference type="InterPro" id="IPR052934">
    <property type="entry name" value="Methyl-DNA_Rec/Restrict_Enz"/>
</dbReference>
<organism evidence="2 3">
    <name type="scientific">Lactonifactor longoviformis DSM 17459</name>
    <dbReference type="NCBI Taxonomy" id="1122155"/>
    <lineage>
        <taxon>Bacteria</taxon>
        <taxon>Bacillati</taxon>
        <taxon>Bacillota</taxon>
        <taxon>Clostridia</taxon>
        <taxon>Eubacteriales</taxon>
        <taxon>Clostridiaceae</taxon>
        <taxon>Lactonifactor</taxon>
    </lineage>
</organism>